<accession>A0ABV3EI60</accession>
<evidence type="ECO:0000313" key="3">
    <source>
        <dbReference type="Proteomes" id="UP001551584"/>
    </source>
</evidence>
<evidence type="ECO:0000256" key="1">
    <source>
        <dbReference type="SAM" id="MobiDB-lite"/>
    </source>
</evidence>
<reference evidence="2 3" key="1">
    <citation type="submission" date="2024-06" db="EMBL/GenBank/DDBJ databases">
        <title>The Natural Products Discovery Center: Release of the First 8490 Sequenced Strains for Exploring Actinobacteria Biosynthetic Diversity.</title>
        <authorList>
            <person name="Kalkreuter E."/>
            <person name="Kautsar S.A."/>
            <person name="Yang D."/>
            <person name="Bader C.D."/>
            <person name="Teijaro C.N."/>
            <person name="Fluegel L."/>
            <person name="Davis C.M."/>
            <person name="Simpson J.R."/>
            <person name="Lauterbach L."/>
            <person name="Steele A.D."/>
            <person name="Gui C."/>
            <person name="Meng S."/>
            <person name="Li G."/>
            <person name="Viehrig K."/>
            <person name="Ye F."/>
            <person name="Su P."/>
            <person name="Kiefer A.F."/>
            <person name="Nichols A."/>
            <person name="Cepeda A.J."/>
            <person name="Yan W."/>
            <person name="Fan B."/>
            <person name="Jiang Y."/>
            <person name="Adhikari A."/>
            <person name="Zheng C.-J."/>
            <person name="Schuster L."/>
            <person name="Cowan T.M."/>
            <person name="Smanski M.J."/>
            <person name="Chevrette M.G."/>
            <person name="De Carvalho L.P.S."/>
            <person name="Shen B."/>
        </authorList>
    </citation>
    <scope>NUCLEOTIDE SEQUENCE [LARGE SCALE GENOMIC DNA]</scope>
    <source>
        <strain evidence="2 3">NPDC048117</strain>
    </source>
</reference>
<name>A0ABV3EI60_9ACTN</name>
<dbReference type="EMBL" id="JBEZNA010000001">
    <property type="protein sequence ID" value="MEU9575846.1"/>
    <property type="molecule type" value="Genomic_DNA"/>
</dbReference>
<proteinExistence type="predicted"/>
<gene>
    <name evidence="2" type="ORF">AB0D95_00845</name>
</gene>
<keyword evidence="3" id="KW-1185">Reference proteome</keyword>
<comment type="caution">
    <text evidence="2">The sequence shown here is derived from an EMBL/GenBank/DDBJ whole genome shotgun (WGS) entry which is preliminary data.</text>
</comment>
<protein>
    <submittedName>
        <fullName evidence="2">Uncharacterized protein</fullName>
    </submittedName>
</protein>
<evidence type="ECO:0000313" key="2">
    <source>
        <dbReference type="EMBL" id="MEU9575846.1"/>
    </source>
</evidence>
<dbReference type="Proteomes" id="UP001551584">
    <property type="component" value="Unassembled WGS sequence"/>
</dbReference>
<dbReference type="RefSeq" id="WP_359267814.1">
    <property type="nucleotide sequence ID" value="NZ_JBEZNA010000001.1"/>
</dbReference>
<organism evidence="2 3">
    <name type="scientific">Streptomyces chilikensis</name>
    <dbReference type="NCBI Taxonomy" id="1194079"/>
    <lineage>
        <taxon>Bacteria</taxon>
        <taxon>Bacillati</taxon>
        <taxon>Actinomycetota</taxon>
        <taxon>Actinomycetes</taxon>
        <taxon>Kitasatosporales</taxon>
        <taxon>Streptomycetaceae</taxon>
        <taxon>Streptomyces</taxon>
    </lineage>
</organism>
<feature type="region of interest" description="Disordered" evidence="1">
    <location>
        <begin position="23"/>
        <end position="56"/>
    </location>
</feature>
<sequence>MLRRPDGRQVLFEGRDLATLDARTRATRALPAGTPGEPAPLRRASPESVPGKRSGT</sequence>